<evidence type="ECO:0000259" key="3">
    <source>
        <dbReference type="Pfam" id="PF13649"/>
    </source>
</evidence>
<sequence length="213" mass="24742">MNQTTENVRKSYDLVADEYTAHIADELEYKPLDRDLLRRFVRQTRRSGQVCDLGCGPGHVTSYLYEQGASVLGIDLSARMVELARQHHPDIEFQQGNMAALTDIQDESWAGIVAFYSLIHFERPQLVAVLQEFYRVLQPNGLLLLAFHEGQEVRHFDEWWNQPVSLNFNFFERTEIEHYLNTAGFTIEESLTRSPYDSVEVQTQRSYIIARKP</sequence>
<dbReference type="Proteomes" id="UP000326912">
    <property type="component" value="Unassembled WGS sequence"/>
</dbReference>
<dbReference type="EMBL" id="BKZW01000004">
    <property type="protein sequence ID" value="GER91901.1"/>
    <property type="molecule type" value="Genomic_DNA"/>
</dbReference>
<feature type="domain" description="Methyltransferase" evidence="3">
    <location>
        <begin position="50"/>
        <end position="141"/>
    </location>
</feature>
<evidence type="ECO:0000313" key="5">
    <source>
        <dbReference type="Proteomes" id="UP000326912"/>
    </source>
</evidence>
<keyword evidence="5" id="KW-1185">Reference proteome</keyword>
<dbReference type="RefSeq" id="WP_151759478.1">
    <property type="nucleotide sequence ID" value="NZ_BKZW01000004.1"/>
</dbReference>
<reference evidence="4 5" key="1">
    <citation type="submission" date="2019-10" db="EMBL/GenBank/DDBJ databases">
        <title>Dictyobacter vulcani sp. nov., within the class Ktedonobacteria, isolated from soil of volcanic Mt. Zao.</title>
        <authorList>
            <person name="Zheng Y."/>
            <person name="Wang C.M."/>
            <person name="Sakai Y."/>
            <person name="Abe K."/>
            <person name="Yokota A."/>
            <person name="Yabe S."/>
        </authorList>
    </citation>
    <scope>NUCLEOTIDE SEQUENCE [LARGE SCALE GENOMIC DNA]</scope>
    <source>
        <strain evidence="4 5">W12</strain>
    </source>
</reference>
<dbReference type="SUPFAM" id="SSF53335">
    <property type="entry name" value="S-adenosyl-L-methionine-dependent methyltransferases"/>
    <property type="match status" value="1"/>
</dbReference>
<keyword evidence="2 4" id="KW-0808">Transferase</keyword>
<dbReference type="GO" id="GO:0008168">
    <property type="term" value="F:methyltransferase activity"/>
    <property type="evidence" value="ECO:0007669"/>
    <property type="project" value="UniProtKB-KW"/>
</dbReference>
<dbReference type="AlphaFoldDB" id="A0A5J4KZK2"/>
<proteinExistence type="predicted"/>
<organism evidence="4 5">
    <name type="scientific">Dictyobacter vulcani</name>
    <dbReference type="NCBI Taxonomy" id="2607529"/>
    <lineage>
        <taxon>Bacteria</taxon>
        <taxon>Bacillati</taxon>
        <taxon>Chloroflexota</taxon>
        <taxon>Ktedonobacteria</taxon>
        <taxon>Ktedonobacterales</taxon>
        <taxon>Dictyobacteraceae</taxon>
        <taxon>Dictyobacter</taxon>
    </lineage>
</organism>
<dbReference type="PANTHER" id="PTHR43861">
    <property type="entry name" value="TRANS-ACONITATE 2-METHYLTRANSFERASE-RELATED"/>
    <property type="match status" value="1"/>
</dbReference>
<keyword evidence="1 4" id="KW-0489">Methyltransferase</keyword>
<comment type="caution">
    <text evidence="4">The sequence shown here is derived from an EMBL/GenBank/DDBJ whole genome shotgun (WGS) entry which is preliminary data.</text>
</comment>
<dbReference type="InterPro" id="IPR041698">
    <property type="entry name" value="Methyltransf_25"/>
</dbReference>
<evidence type="ECO:0000256" key="2">
    <source>
        <dbReference type="ARBA" id="ARBA00022679"/>
    </source>
</evidence>
<name>A0A5J4KZK2_9CHLR</name>
<dbReference type="GO" id="GO:0032259">
    <property type="term" value="P:methylation"/>
    <property type="evidence" value="ECO:0007669"/>
    <property type="project" value="UniProtKB-KW"/>
</dbReference>
<protein>
    <submittedName>
        <fullName evidence="4">Methyltransferase</fullName>
    </submittedName>
</protein>
<dbReference type="Pfam" id="PF13649">
    <property type="entry name" value="Methyltransf_25"/>
    <property type="match status" value="1"/>
</dbReference>
<dbReference type="PANTHER" id="PTHR43861:SF1">
    <property type="entry name" value="TRANS-ACONITATE 2-METHYLTRANSFERASE"/>
    <property type="match status" value="1"/>
</dbReference>
<dbReference type="CDD" id="cd02440">
    <property type="entry name" value="AdoMet_MTases"/>
    <property type="match status" value="1"/>
</dbReference>
<evidence type="ECO:0000313" key="4">
    <source>
        <dbReference type="EMBL" id="GER91901.1"/>
    </source>
</evidence>
<accession>A0A5J4KZK2</accession>
<evidence type="ECO:0000256" key="1">
    <source>
        <dbReference type="ARBA" id="ARBA00022603"/>
    </source>
</evidence>
<dbReference type="InterPro" id="IPR029063">
    <property type="entry name" value="SAM-dependent_MTases_sf"/>
</dbReference>
<gene>
    <name evidence="4" type="ORF">KDW_60630</name>
</gene>
<dbReference type="Gene3D" id="3.40.50.150">
    <property type="entry name" value="Vaccinia Virus protein VP39"/>
    <property type="match status" value="1"/>
</dbReference>